<reference evidence="2" key="1">
    <citation type="submission" date="2023-03" db="EMBL/GenBank/DDBJ databases">
        <authorList>
            <person name="Steffen K."/>
            <person name="Cardenas P."/>
        </authorList>
    </citation>
    <scope>NUCLEOTIDE SEQUENCE</scope>
</reference>
<dbReference type="AlphaFoldDB" id="A0AA35RR52"/>
<accession>A0AA35RR52</accession>
<name>A0AA35RR52_GEOBA</name>
<evidence type="ECO:0000313" key="3">
    <source>
        <dbReference type="Proteomes" id="UP001174909"/>
    </source>
</evidence>
<protein>
    <recommendedName>
        <fullName evidence="4">Secreted protein</fullName>
    </recommendedName>
</protein>
<feature type="signal peptide" evidence="1">
    <location>
        <begin position="1"/>
        <end position="16"/>
    </location>
</feature>
<gene>
    <name evidence="2" type="ORF">GBAR_LOCUS9210</name>
</gene>
<sequence length="94" mass="10696">MYLFFCVIAAIPSTITLTGLQDLWQWSTRCSRMHDRPILQVIYDAHTLCSQGLKIFTVFITYFCHTMKGKACPTKLKSMEAALGVQYDGVENNL</sequence>
<dbReference type="Proteomes" id="UP001174909">
    <property type="component" value="Unassembled WGS sequence"/>
</dbReference>
<comment type="caution">
    <text evidence="2">The sequence shown here is derived from an EMBL/GenBank/DDBJ whole genome shotgun (WGS) entry which is preliminary data.</text>
</comment>
<keyword evidence="3" id="KW-1185">Reference proteome</keyword>
<dbReference type="EMBL" id="CASHTH010001391">
    <property type="protein sequence ID" value="CAI8014777.1"/>
    <property type="molecule type" value="Genomic_DNA"/>
</dbReference>
<organism evidence="2 3">
    <name type="scientific">Geodia barretti</name>
    <name type="common">Barrett's horny sponge</name>
    <dbReference type="NCBI Taxonomy" id="519541"/>
    <lineage>
        <taxon>Eukaryota</taxon>
        <taxon>Metazoa</taxon>
        <taxon>Porifera</taxon>
        <taxon>Demospongiae</taxon>
        <taxon>Heteroscleromorpha</taxon>
        <taxon>Tetractinellida</taxon>
        <taxon>Astrophorina</taxon>
        <taxon>Geodiidae</taxon>
        <taxon>Geodia</taxon>
    </lineage>
</organism>
<keyword evidence="1" id="KW-0732">Signal</keyword>
<evidence type="ECO:0000313" key="2">
    <source>
        <dbReference type="EMBL" id="CAI8014777.1"/>
    </source>
</evidence>
<proteinExistence type="predicted"/>
<feature type="chain" id="PRO_5041322272" description="Secreted protein" evidence="1">
    <location>
        <begin position="17"/>
        <end position="94"/>
    </location>
</feature>
<evidence type="ECO:0008006" key="4">
    <source>
        <dbReference type="Google" id="ProtNLM"/>
    </source>
</evidence>
<evidence type="ECO:0000256" key="1">
    <source>
        <dbReference type="SAM" id="SignalP"/>
    </source>
</evidence>